<accession>A0A7J7XBQ1</accession>
<protein>
    <submittedName>
        <fullName evidence="1">Uncharacterized protein</fullName>
    </submittedName>
</protein>
<gene>
    <name evidence="1" type="ORF">mPipKuh1_010662</name>
</gene>
<keyword evidence="2" id="KW-1185">Reference proteome</keyword>
<reference evidence="1 2" key="1">
    <citation type="journal article" date="2020" name="Nature">
        <title>Six reference-quality genomes reveal evolution of bat adaptations.</title>
        <authorList>
            <person name="Jebb D."/>
            <person name="Huang Z."/>
            <person name="Pippel M."/>
            <person name="Hughes G.M."/>
            <person name="Lavrichenko K."/>
            <person name="Devanna P."/>
            <person name="Winkler S."/>
            <person name="Jermiin L.S."/>
            <person name="Skirmuntt E.C."/>
            <person name="Katzourakis A."/>
            <person name="Burkitt-Gray L."/>
            <person name="Ray D.A."/>
            <person name="Sullivan K.A.M."/>
            <person name="Roscito J.G."/>
            <person name="Kirilenko B.M."/>
            <person name="Davalos L.M."/>
            <person name="Corthals A.P."/>
            <person name="Power M.L."/>
            <person name="Jones G."/>
            <person name="Ransome R.D."/>
            <person name="Dechmann D.K.N."/>
            <person name="Locatelli A.G."/>
            <person name="Puechmaille S.J."/>
            <person name="Fedrigo O."/>
            <person name="Jarvis E.D."/>
            <person name="Hiller M."/>
            <person name="Vernes S.C."/>
            <person name="Myers E.W."/>
            <person name="Teeling E.C."/>
        </authorList>
    </citation>
    <scope>NUCLEOTIDE SEQUENCE [LARGE SCALE GENOMIC DNA]</scope>
    <source>
        <strain evidence="1">MPipKuh1</strain>
        <tissue evidence="1">Flight muscle</tissue>
    </source>
</reference>
<evidence type="ECO:0000313" key="2">
    <source>
        <dbReference type="Proteomes" id="UP000558488"/>
    </source>
</evidence>
<dbReference type="Proteomes" id="UP000558488">
    <property type="component" value="Unassembled WGS sequence"/>
</dbReference>
<comment type="caution">
    <text evidence="1">The sequence shown here is derived from an EMBL/GenBank/DDBJ whole genome shotgun (WGS) entry which is preliminary data.</text>
</comment>
<proteinExistence type="predicted"/>
<dbReference type="AlphaFoldDB" id="A0A7J7XBQ1"/>
<organism evidence="1 2">
    <name type="scientific">Pipistrellus kuhlii</name>
    <name type="common">Kuhl's pipistrelle</name>
    <dbReference type="NCBI Taxonomy" id="59472"/>
    <lineage>
        <taxon>Eukaryota</taxon>
        <taxon>Metazoa</taxon>
        <taxon>Chordata</taxon>
        <taxon>Craniata</taxon>
        <taxon>Vertebrata</taxon>
        <taxon>Euteleostomi</taxon>
        <taxon>Mammalia</taxon>
        <taxon>Eutheria</taxon>
        <taxon>Laurasiatheria</taxon>
        <taxon>Chiroptera</taxon>
        <taxon>Yangochiroptera</taxon>
        <taxon>Vespertilionidae</taxon>
        <taxon>Pipistrellus</taxon>
    </lineage>
</organism>
<sequence>MPRTSQLPPLEEPTAFPDSPRAPLCAMAMATGMRYLPSIKFFMIFKCLSKLQTSGPCPPSPPTLGPQGKACGCCPGSQLLQAEQLSLPPPPKHTHTPHRAGLSLLCCCFRVFLSMGSWSWFRENVEGLLSNGCSC</sequence>
<name>A0A7J7XBQ1_PIPKU</name>
<evidence type="ECO:0000313" key="1">
    <source>
        <dbReference type="EMBL" id="KAF6346928.1"/>
    </source>
</evidence>
<dbReference type="EMBL" id="JACAGB010000008">
    <property type="protein sequence ID" value="KAF6346928.1"/>
    <property type="molecule type" value="Genomic_DNA"/>
</dbReference>